<organism evidence="2 3">
    <name type="scientific">Paenibacillus sacheonensis</name>
    <dbReference type="NCBI Taxonomy" id="742054"/>
    <lineage>
        <taxon>Bacteria</taxon>
        <taxon>Bacillati</taxon>
        <taxon>Bacillota</taxon>
        <taxon>Bacilli</taxon>
        <taxon>Bacillales</taxon>
        <taxon>Paenibacillaceae</taxon>
        <taxon>Paenibacillus</taxon>
    </lineage>
</organism>
<gene>
    <name evidence="2" type="ORF">GT003_29850</name>
</gene>
<dbReference type="Gene3D" id="3.40.50.1000">
    <property type="entry name" value="HAD superfamily/HAD-like"/>
    <property type="match status" value="1"/>
</dbReference>
<evidence type="ECO:0000256" key="1">
    <source>
        <dbReference type="SAM" id="MobiDB-lite"/>
    </source>
</evidence>
<dbReference type="EMBL" id="JAAAMU010000028">
    <property type="protein sequence ID" value="NBC73186.1"/>
    <property type="molecule type" value="Genomic_DNA"/>
</dbReference>
<dbReference type="Gene3D" id="1.10.150.400">
    <property type="match status" value="1"/>
</dbReference>
<sequence length="703" mass="82464">MGRPIKSVKDKLFTAIVEKNPNILRDYQLYKWSHISKNENKLKSWNYLLLLNIKYRLLNIQTSTANQTKSDSQKQKRAPKPYMGGAESRINKREDVQHFVKKLMHHDIVSFDILDTLVLRPFAAPTDMFYLLEVKHNYLNFANIRKQSEQEARKIKFEQCGTYEITIVDIYNQVAYHTGLDRDYCIKLEFELELEMCTSNPYMKEVYEILKANHKRMIAVSDMYLPKGLMKQILEKCGYNELEDVFMSCEFEASKRHQDLYAVVDEVLQKNGPKSVVHVGDNYVSDIEQATKFGWNAVYYRNVNVIGSEFRTINMSRMVSSGYRGIVNAHLHNGIKKYSPYYEYGFVYGGILALGFCTWIHRYCKENEIDKILFLSRDGDILRKIYNLLYNDENAVNNEYVLWSRNPGKILTSNISRFDYFRQYIDYKVGNVQTFIMEDILGSMDIGFLSSKLEAFGLKKEDTLNLENKESLKTMILENWNLVQSHYDNNRKAAKLYFEPILKGSKRAVAVDIGWQGTGVLDLKKTIENVLGFPCKVDGLMMAYSNKDTEYTTSFFMNKDINVYLWSSQHNKELFYKHRKRPQNNILMELFTTATHPSFKNFKLTDSDYEFIFDSPEVENYQIIKEVQEGMFDFSKAYLNSFNNHEMMLNISGYDAYAPFTHITDDLTFLKRFFGKYSFNRFIGGVRGNEFYNLDAVFKEFKL</sequence>
<dbReference type="AlphaFoldDB" id="A0A7X5C1Y1"/>
<dbReference type="Proteomes" id="UP000558113">
    <property type="component" value="Unassembled WGS sequence"/>
</dbReference>
<dbReference type="InterPro" id="IPR023214">
    <property type="entry name" value="HAD_sf"/>
</dbReference>
<comment type="caution">
    <text evidence="2">The sequence shown here is derived from an EMBL/GenBank/DDBJ whole genome shotgun (WGS) entry which is preliminary data.</text>
</comment>
<accession>A0A7X5C1Y1</accession>
<keyword evidence="3" id="KW-1185">Reference proteome</keyword>
<dbReference type="InterPro" id="IPR036412">
    <property type="entry name" value="HAD-like_sf"/>
</dbReference>
<evidence type="ECO:0000313" key="2">
    <source>
        <dbReference type="EMBL" id="NBC73186.1"/>
    </source>
</evidence>
<dbReference type="SUPFAM" id="SSF56784">
    <property type="entry name" value="HAD-like"/>
    <property type="match status" value="1"/>
</dbReference>
<dbReference type="RefSeq" id="WP_161704925.1">
    <property type="nucleotide sequence ID" value="NZ_JAAAMU010000028.1"/>
</dbReference>
<dbReference type="OrthoDB" id="9816564at2"/>
<proteinExistence type="predicted"/>
<protein>
    <submittedName>
        <fullName evidence="2">Uncharacterized protein</fullName>
    </submittedName>
</protein>
<name>A0A7X5C1Y1_9BACL</name>
<feature type="region of interest" description="Disordered" evidence="1">
    <location>
        <begin position="66"/>
        <end position="85"/>
    </location>
</feature>
<evidence type="ECO:0000313" key="3">
    <source>
        <dbReference type="Proteomes" id="UP000558113"/>
    </source>
</evidence>
<reference evidence="2 3" key="1">
    <citation type="submission" date="2020-01" db="EMBL/GenBank/DDBJ databases">
        <title>Paenibacillus soybeanensis sp. nov. isolated from the nodules of soybean (Glycine max(L.) Merr).</title>
        <authorList>
            <person name="Wang H."/>
        </authorList>
    </citation>
    <scope>NUCLEOTIDE SEQUENCE [LARGE SCALE GENOMIC DNA]</scope>
    <source>
        <strain evidence="2 3">DSM 23054</strain>
    </source>
</reference>